<protein>
    <submittedName>
        <fullName evidence="1">Uncharacterized protein</fullName>
    </submittedName>
</protein>
<name>A0A392W6X5_9FABA</name>
<dbReference type="EMBL" id="LXQA011387705">
    <property type="protein sequence ID" value="MCI95472.1"/>
    <property type="molecule type" value="Genomic_DNA"/>
</dbReference>
<proteinExistence type="predicted"/>
<evidence type="ECO:0000313" key="1">
    <source>
        <dbReference type="EMBL" id="MCI95472.1"/>
    </source>
</evidence>
<dbReference type="Proteomes" id="UP000265520">
    <property type="component" value="Unassembled WGS sequence"/>
</dbReference>
<sequence>MSPRQKVIAPTALSFNSVFSLVERLADIRASPFNASTHLFWTGTA</sequence>
<reference evidence="1 2" key="1">
    <citation type="journal article" date="2018" name="Front. Plant Sci.">
        <title>Red Clover (Trifolium pratense) and Zigzag Clover (T. medium) - A Picture of Genomic Similarities and Differences.</title>
        <authorList>
            <person name="Dluhosova J."/>
            <person name="Istvanek J."/>
            <person name="Nedelnik J."/>
            <person name="Repkova J."/>
        </authorList>
    </citation>
    <scope>NUCLEOTIDE SEQUENCE [LARGE SCALE GENOMIC DNA]</scope>
    <source>
        <strain evidence="2">cv. 10/8</strain>
        <tissue evidence="1">Leaf</tissue>
    </source>
</reference>
<comment type="caution">
    <text evidence="1">The sequence shown here is derived from an EMBL/GenBank/DDBJ whole genome shotgun (WGS) entry which is preliminary data.</text>
</comment>
<evidence type="ECO:0000313" key="2">
    <source>
        <dbReference type="Proteomes" id="UP000265520"/>
    </source>
</evidence>
<accession>A0A392W6X5</accession>
<organism evidence="1 2">
    <name type="scientific">Trifolium medium</name>
    <dbReference type="NCBI Taxonomy" id="97028"/>
    <lineage>
        <taxon>Eukaryota</taxon>
        <taxon>Viridiplantae</taxon>
        <taxon>Streptophyta</taxon>
        <taxon>Embryophyta</taxon>
        <taxon>Tracheophyta</taxon>
        <taxon>Spermatophyta</taxon>
        <taxon>Magnoliopsida</taxon>
        <taxon>eudicotyledons</taxon>
        <taxon>Gunneridae</taxon>
        <taxon>Pentapetalae</taxon>
        <taxon>rosids</taxon>
        <taxon>fabids</taxon>
        <taxon>Fabales</taxon>
        <taxon>Fabaceae</taxon>
        <taxon>Papilionoideae</taxon>
        <taxon>50 kb inversion clade</taxon>
        <taxon>NPAAA clade</taxon>
        <taxon>Hologalegina</taxon>
        <taxon>IRL clade</taxon>
        <taxon>Trifolieae</taxon>
        <taxon>Trifolium</taxon>
    </lineage>
</organism>
<dbReference type="AlphaFoldDB" id="A0A392W6X5"/>
<feature type="non-terminal residue" evidence="1">
    <location>
        <position position="45"/>
    </location>
</feature>
<keyword evidence="2" id="KW-1185">Reference proteome</keyword>